<feature type="transmembrane region" description="Helical" evidence="1">
    <location>
        <begin position="52"/>
        <end position="73"/>
    </location>
</feature>
<keyword evidence="3" id="KW-1185">Reference proteome</keyword>
<feature type="transmembrane region" description="Helical" evidence="1">
    <location>
        <begin position="119"/>
        <end position="140"/>
    </location>
</feature>
<organism evidence="2 3">
    <name type="scientific">Deinococcus roseus</name>
    <dbReference type="NCBI Taxonomy" id="392414"/>
    <lineage>
        <taxon>Bacteria</taxon>
        <taxon>Thermotogati</taxon>
        <taxon>Deinococcota</taxon>
        <taxon>Deinococci</taxon>
        <taxon>Deinococcales</taxon>
        <taxon>Deinococcaceae</taxon>
        <taxon>Deinococcus</taxon>
    </lineage>
</organism>
<dbReference type="EMBL" id="BMOD01000001">
    <property type="protein sequence ID" value="GGJ18774.1"/>
    <property type="molecule type" value="Genomic_DNA"/>
</dbReference>
<evidence type="ECO:0000256" key="1">
    <source>
        <dbReference type="SAM" id="Phobius"/>
    </source>
</evidence>
<keyword evidence="1" id="KW-0812">Transmembrane</keyword>
<protein>
    <recommendedName>
        <fullName evidence="4">Transmembrane protein</fullName>
    </recommendedName>
</protein>
<accession>A0ABQ2CT93</accession>
<comment type="caution">
    <text evidence="2">The sequence shown here is derived from an EMBL/GenBank/DDBJ whole genome shotgun (WGS) entry which is preliminary data.</text>
</comment>
<evidence type="ECO:0008006" key="4">
    <source>
        <dbReference type="Google" id="ProtNLM"/>
    </source>
</evidence>
<feature type="transmembrane region" description="Helical" evidence="1">
    <location>
        <begin position="18"/>
        <end position="40"/>
    </location>
</feature>
<feature type="transmembrane region" description="Helical" evidence="1">
    <location>
        <begin position="94"/>
        <end position="113"/>
    </location>
</feature>
<proteinExistence type="predicted"/>
<name>A0ABQ2CT93_9DEIO</name>
<sequence>MQAVPYNLDVSGDSKWKLYLDVLIALLAALVFLCVLYVLLDVSEYSHSFYGLTGKILLFLLAIYRIWWSFGNLKKRLQGEDKKEKPSGKMSPGFLTFLIAFVQGIFVFQFLILSEPPGVVVLLKTMLILASVGLWVFWFVMHKRLKDPR</sequence>
<keyword evidence="1" id="KW-1133">Transmembrane helix</keyword>
<dbReference type="Proteomes" id="UP000632222">
    <property type="component" value="Unassembled WGS sequence"/>
</dbReference>
<reference evidence="3" key="1">
    <citation type="journal article" date="2019" name="Int. J. Syst. Evol. Microbiol.">
        <title>The Global Catalogue of Microorganisms (GCM) 10K type strain sequencing project: providing services to taxonomists for standard genome sequencing and annotation.</title>
        <authorList>
            <consortium name="The Broad Institute Genomics Platform"/>
            <consortium name="The Broad Institute Genome Sequencing Center for Infectious Disease"/>
            <person name="Wu L."/>
            <person name="Ma J."/>
        </authorList>
    </citation>
    <scope>NUCLEOTIDE SEQUENCE [LARGE SCALE GENOMIC DNA]</scope>
    <source>
        <strain evidence="3">JCM 14370</strain>
    </source>
</reference>
<evidence type="ECO:0000313" key="2">
    <source>
        <dbReference type="EMBL" id="GGJ18774.1"/>
    </source>
</evidence>
<keyword evidence="1" id="KW-0472">Membrane</keyword>
<evidence type="ECO:0000313" key="3">
    <source>
        <dbReference type="Proteomes" id="UP000632222"/>
    </source>
</evidence>
<gene>
    <name evidence="2" type="ORF">GCM10008938_01070</name>
</gene>